<dbReference type="RefSeq" id="WP_100096745.1">
    <property type="nucleotide sequence ID" value="NZ_CADIJI010000011.1"/>
</dbReference>
<evidence type="ECO:0000313" key="4">
    <source>
        <dbReference type="Proteomes" id="UP000229055"/>
    </source>
</evidence>
<name>A0A2D3TE70_9ENTR</name>
<evidence type="ECO:0000256" key="2">
    <source>
        <dbReference type="ARBA" id="ARBA00093795"/>
    </source>
</evidence>
<comment type="similarity">
    <text evidence="1">Belongs to the CesT/SycH chaperone family.</text>
</comment>
<dbReference type="InterPro" id="IPR010261">
    <property type="entry name" value="Tir_chaperone"/>
</dbReference>
<reference evidence="4" key="2">
    <citation type="submission" date="2017-11" db="EMBL/GenBank/DDBJ databases">
        <title>PacBio sequencing of new strain of the secondary endosymbiont Candidatus Hamiltonella defensa.</title>
        <authorList>
            <person name="Strand M.R."/>
            <person name="Oliver K."/>
        </authorList>
    </citation>
    <scope>NUCLEOTIDE SEQUENCE [LARGE SCALE GENOMIC DNA]</scope>
    <source>
        <strain evidence="4">ZA17</strain>
    </source>
</reference>
<reference evidence="4" key="1">
    <citation type="submission" date="2016-10" db="EMBL/GenBank/DDBJ databases">
        <authorList>
            <person name="Chevignon G."/>
        </authorList>
    </citation>
    <scope>NUCLEOTIDE SEQUENCE [LARGE SCALE GENOMIC DNA]</scope>
    <source>
        <strain evidence="4">ZA17</strain>
    </source>
</reference>
<sequence>MTFQEFIQLNNADAHIDITFEYHNHHVYFFSPVMQITKPLSGSFFSSLLQIHLFGIAKNHCWFGYDTTSQHVILFCLIALDILTPDAALKH</sequence>
<protein>
    <recommendedName>
        <fullName evidence="2">Tir chaperone</fullName>
    </recommendedName>
</protein>
<dbReference type="Gene3D" id="3.30.1460.10">
    <property type="match status" value="1"/>
</dbReference>
<dbReference type="AlphaFoldDB" id="A0A2D3TE70"/>
<dbReference type="Pfam" id="PF05932">
    <property type="entry name" value="CesT"/>
    <property type="match status" value="1"/>
</dbReference>
<evidence type="ECO:0000313" key="3">
    <source>
        <dbReference type="EMBL" id="ATW34120.1"/>
    </source>
</evidence>
<dbReference type="SUPFAM" id="SSF69635">
    <property type="entry name" value="Type III secretory system chaperone-like"/>
    <property type="match status" value="1"/>
</dbReference>
<proteinExistence type="inferred from homology"/>
<organism evidence="3 4">
    <name type="scientific">Candidatus Williamhamiltonella defendens</name>
    <dbReference type="NCBI Taxonomy" id="138072"/>
    <lineage>
        <taxon>Bacteria</taxon>
        <taxon>Pseudomonadati</taxon>
        <taxon>Pseudomonadota</taxon>
        <taxon>Gammaproteobacteria</taxon>
        <taxon>Enterobacterales</taxon>
        <taxon>Enterobacteriaceae</taxon>
        <taxon>aphid secondary symbionts</taxon>
        <taxon>Candidatus Williamhamiltonella</taxon>
    </lineage>
</organism>
<dbReference type="GO" id="GO:0030254">
    <property type="term" value="P:protein secretion by the type III secretion system"/>
    <property type="evidence" value="ECO:0007669"/>
    <property type="project" value="InterPro"/>
</dbReference>
<gene>
    <name evidence="3" type="ORF">BJP43_07485</name>
</gene>
<dbReference type="EMBL" id="CP017613">
    <property type="protein sequence ID" value="ATW34120.1"/>
    <property type="molecule type" value="Genomic_DNA"/>
</dbReference>
<dbReference type="Proteomes" id="UP000229055">
    <property type="component" value="Chromosome"/>
</dbReference>
<dbReference type="CDD" id="cd16364">
    <property type="entry name" value="T3SC_I-like"/>
    <property type="match status" value="1"/>
</dbReference>
<accession>A0A2D3TE70</accession>
<evidence type="ECO:0000256" key="1">
    <source>
        <dbReference type="ARBA" id="ARBA00093771"/>
    </source>
</evidence>